<feature type="compositionally biased region" description="Basic and acidic residues" evidence="13">
    <location>
        <begin position="46"/>
        <end position="59"/>
    </location>
</feature>
<organism evidence="15 16">
    <name type="scientific">Saccharothrix algeriensis</name>
    <dbReference type="NCBI Taxonomy" id="173560"/>
    <lineage>
        <taxon>Bacteria</taxon>
        <taxon>Bacillati</taxon>
        <taxon>Actinomycetota</taxon>
        <taxon>Actinomycetes</taxon>
        <taxon>Pseudonocardiales</taxon>
        <taxon>Pseudonocardiaceae</taxon>
        <taxon>Saccharothrix</taxon>
    </lineage>
</organism>
<dbReference type="InterPro" id="IPR023115">
    <property type="entry name" value="TIF_IF2_dom3"/>
</dbReference>
<feature type="compositionally biased region" description="Pro residues" evidence="13">
    <location>
        <begin position="144"/>
        <end position="164"/>
    </location>
</feature>
<evidence type="ECO:0000256" key="6">
    <source>
        <dbReference type="ARBA" id="ARBA00022741"/>
    </source>
</evidence>
<dbReference type="NCBIfam" id="TIGR00487">
    <property type="entry name" value="IF-2"/>
    <property type="match status" value="1"/>
</dbReference>
<evidence type="ECO:0000256" key="13">
    <source>
        <dbReference type="SAM" id="MobiDB-lite"/>
    </source>
</evidence>
<dbReference type="InterPro" id="IPR009000">
    <property type="entry name" value="Transl_B-barrel_sf"/>
</dbReference>
<feature type="binding site" evidence="10">
    <location>
        <begin position="623"/>
        <end position="626"/>
    </location>
    <ligand>
        <name>GTP</name>
        <dbReference type="ChEBI" id="CHEBI:37565"/>
    </ligand>
</feature>
<dbReference type="SUPFAM" id="SSF52156">
    <property type="entry name" value="Initiation factor IF2/eIF5b, domain 3"/>
    <property type="match status" value="1"/>
</dbReference>
<evidence type="ECO:0000313" key="16">
    <source>
        <dbReference type="Proteomes" id="UP001195724"/>
    </source>
</evidence>
<evidence type="ECO:0000256" key="8">
    <source>
        <dbReference type="ARBA" id="ARBA00023134"/>
    </source>
</evidence>
<feature type="binding site" evidence="10">
    <location>
        <begin position="519"/>
        <end position="526"/>
    </location>
    <ligand>
        <name>GTP</name>
        <dbReference type="ChEBI" id="CHEBI:37565"/>
    </ligand>
</feature>
<keyword evidence="8 10" id="KW-0342">GTP-binding</keyword>
<dbReference type="Pfam" id="PF22042">
    <property type="entry name" value="EF-G_D2"/>
    <property type="match status" value="1"/>
</dbReference>
<feature type="compositionally biased region" description="Pro residues" evidence="13">
    <location>
        <begin position="90"/>
        <end position="135"/>
    </location>
</feature>
<dbReference type="PRINTS" id="PR01217">
    <property type="entry name" value="PRICHEXTENSN"/>
</dbReference>
<dbReference type="InterPro" id="IPR004161">
    <property type="entry name" value="EFTu-like_2"/>
</dbReference>
<evidence type="ECO:0000256" key="2">
    <source>
        <dbReference type="ARBA" id="ARBA00007733"/>
    </source>
</evidence>
<comment type="function">
    <text evidence="9 10 11">One of the essential components for the initiation of protein synthesis. Protects formylmethionyl-tRNA from spontaneous hydrolysis and promotes its binding to the 30S ribosomal subunits. Also involved in the hydrolysis of GTP during the formation of the 70S ribosomal complex.</text>
</comment>
<dbReference type="SUPFAM" id="SSF52540">
    <property type="entry name" value="P-loop containing nucleoside triphosphate hydrolases"/>
    <property type="match status" value="1"/>
</dbReference>
<comment type="subcellular location">
    <subcellularLocation>
        <location evidence="1 10 12">Cytoplasm</location>
    </subcellularLocation>
</comment>
<dbReference type="Pfam" id="PF04760">
    <property type="entry name" value="IF2_N"/>
    <property type="match status" value="2"/>
</dbReference>
<evidence type="ECO:0000256" key="4">
    <source>
        <dbReference type="ARBA" id="ARBA00022490"/>
    </source>
</evidence>
<dbReference type="Gene3D" id="2.40.30.10">
    <property type="entry name" value="Translation factors"/>
    <property type="match status" value="2"/>
</dbReference>
<dbReference type="NCBIfam" id="TIGR00231">
    <property type="entry name" value="small_GTP"/>
    <property type="match status" value="1"/>
</dbReference>
<dbReference type="Proteomes" id="UP001195724">
    <property type="component" value="Unassembled WGS sequence"/>
</dbReference>
<dbReference type="InterPro" id="IPR015760">
    <property type="entry name" value="TIF_IF2"/>
</dbReference>
<dbReference type="Gene3D" id="3.40.50.10050">
    <property type="entry name" value="Translation initiation factor IF- 2, domain 3"/>
    <property type="match status" value="1"/>
</dbReference>
<dbReference type="SUPFAM" id="SSF50447">
    <property type="entry name" value="Translation proteins"/>
    <property type="match status" value="2"/>
</dbReference>
<protein>
    <recommendedName>
        <fullName evidence="3 10">Translation initiation factor IF-2</fullName>
    </recommendedName>
</protein>
<dbReference type="CDD" id="cd01887">
    <property type="entry name" value="IF2_eIF5B"/>
    <property type="match status" value="1"/>
</dbReference>
<accession>A0ABS2SBZ9</accession>
<evidence type="ECO:0000256" key="3">
    <source>
        <dbReference type="ARBA" id="ARBA00020675"/>
    </source>
</evidence>
<keyword evidence="6 10" id="KW-0547">Nucleotide-binding</keyword>
<dbReference type="RefSeq" id="WP_204844109.1">
    <property type="nucleotide sequence ID" value="NZ_JAFBCL010000001.1"/>
</dbReference>
<evidence type="ECO:0000256" key="1">
    <source>
        <dbReference type="ARBA" id="ARBA00004496"/>
    </source>
</evidence>
<dbReference type="InterPro" id="IPR027417">
    <property type="entry name" value="P-loop_NTPase"/>
</dbReference>
<feature type="compositionally biased region" description="Low complexity" evidence="13">
    <location>
        <begin position="75"/>
        <end position="89"/>
    </location>
</feature>
<dbReference type="PROSITE" id="PS01176">
    <property type="entry name" value="IF2"/>
    <property type="match status" value="1"/>
</dbReference>
<dbReference type="InterPro" id="IPR006847">
    <property type="entry name" value="IF2_N"/>
</dbReference>
<dbReference type="PANTHER" id="PTHR43381:SF5">
    <property type="entry name" value="TR-TYPE G DOMAIN-CONTAINING PROTEIN"/>
    <property type="match status" value="1"/>
</dbReference>
<keyword evidence="4 10" id="KW-0963">Cytoplasm</keyword>
<dbReference type="Pfam" id="PF11987">
    <property type="entry name" value="IF-2"/>
    <property type="match status" value="1"/>
</dbReference>
<dbReference type="InterPro" id="IPR005225">
    <property type="entry name" value="Small_GTP-bd"/>
</dbReference>
<keyword evidence="5 10" id="KW-0396">Initiation factor</keyword>
<feature type="compositionally biased region" description="Pro residues" evidence="13">
    <location>
        <begin position="257"/>
        <end position="282"/>
    </location>
</feature>
<evidence type="ECO:0000313" key="15">
    <source>
        <dbReference type="EMBL" id="MBM7813480.1"/>
    </source>
</evidence>
<comment type="caution">
    <text evidence="15">The sequence shown here is derived from an EMBL/GenBank/DDBJ whole genome shotgun (WGS) entry which is preliminary data.</text>
</comment>
<dbReference type="InterPro" id="IPR053905">
    <property type="entry name" value="EF-G-like_DII"/>
</dbReference>
<evidence type="ECO:0000256" key="12">
    <source>
        <dbReference type="RuleBase" id="RU000645"/>
    </source>
</evidence>
<comment type="similarity">
    <text evidence="2 10 11">Belongs to the TRAFAC class translation factor GTPase superfamily. Classic translation factor GTPase family. IF-2 subfamily.</text>
</comment>
<evidence type="ECO:0000259" key="14">
    <source>
        <dbReference type="PROSITE" id="PS51722"/>
    </source>
</evidence>
<evidence type="ECO:0000256" key="11">
    <source>
        <dbReference type="RuleBase" id="RU000644"/>
    </source>
</evidence>
<dbReference type="InterPro" id="IPR044145">
    <property type="entry name" value="IF2_II"/>
</dbReference>
<gene>
    <name evidence="10" type="primary">infB</name>
    <name evidence="15" type="ORF">JOE68_004345</name>
</gene>
<evidence type="ECO:0000256" key="5">
    <source>
        <dbReference type="ARBA" id="ARBA00022540"/>
    </source>
</evidence>
<sequence length="1015" mass="103940">MAGKARVHELAKELGVTSKELLSKLADQGEYVKSASSTVEAPVARRLRDAYASKSDAKSKSSGARPAPPKPQAPAPAAKSDAKPAAPVGKPGPRPVPGPKPPAPKPAAPAPAAPAAPAPKPAPKPAPAAPAPAPVAPAAQAAPAPAPSPAPQAPKPSGPRPGPRAPQQQPAAAQQNPSVVPPRPQAPKPAGPRPPRPGNNPFGVGGGAPAPRPQAPRPSAPGDRPERGGDRGNAPKPGDPRPAGPRPGGSAGSGGPRPNPGNMPPRPNPGMMPGRPAGPRPGPGGGGRPGGGPGGGGRGPGGGGGRPGGGGGGFRGGPGGGGGGGGFRGGPGGGGGGGGGFRGGPGGGGGAPAGGGGFRGGGGRPGGGGPGGRGGAAGAFGRPGGPARRGRKSKRQKRQEYMDNMQAPSVGGVRLPKGSGETIRLPRGASLTDFADKINANPASLVQVLFHLGEMVTATQSVSDEILELLGSEMNYNVQVVSPEEEDRELLGTFDITYGENAGDEGDLQVRPPVVTVMGHVDHGKTRLLDTIRKAKVAEGEAGGITQHIGAYQVRTELEGNERLITFIDTPGHEAFTAMRARGANSTDIAVIVVAADDGVMPQTVEAINHAQAANAPIVVAVNKIDKEGANPAKIRQQLTEYGLVAEEYGGDTMFVDISARQAINIDGLLEAILLTADASLDLRANPDMEAQGVAIEAHLDRGRGPVATVLVQRGTLRVGDSIVAGDAYGRVRRMVDEHGDDVTEATPSRPVQVIGLTSVPGAGDSFLVVEEDRVARQIAERRQARTRNALNASRRKRVSLEDLDAALKETSQLTLIIKGDNSGTVEALEDALMKIEVGDDVELRVIHRGVGGITEGDINLAVAGSAIVLGFNVRAEGKATELANREGVDVRYYTVIYQAIDEIEQALKGMLKPEYEEVQLGRAEIREVFKSSKVGTIAGCMVLSGEIRRNARARLLRDNNVVQENLPISSLRRFKDDATEVREGFECGLTLGNYADLKVGDVIETFEMREKPRA</sequence>
<dbReference type="EMBL" id="JAFBCL010000001">
    <property type="protein sequence ID" value="MBM7813480.1"/>
    <property type="molecule type" value="Genomic_DNA"/>
</dbReference>
<evidence type="ECO:0000256" key="10">
    <source>
        <dbReference type="HAMAP-Rule" id="MF_00100"/>
    </source>
</evidence>
<keyword evidence="16" id="KW-1185">Reference proteome</keyword>
<feature type="compositionally biased region" description="Pro residues" evidence="13">
    <location>
        <begin position="179"/>
        <end position="198"/>
    </location>
</feature>
<dbReference type="PANTHER" id="PTHR43381">
    <property type="entry name" value="TRANSLATION INITIATION FACTOR IF-2-RELATED"/>
    <property type="match status" value="1"/>
</dbReference>
<dbReference type="GO" id="GO:0003743">
    <property type="term" value="F:translation initiation factor activity"/>
    <property type="evidence" value="ECO:0007669"/>
    <property type="project" value="UniProtKB-KW"/>
</dbReference>
<dbReference type="PROSITE" id="PS51722">
    <property type="entry name" value="G_TR_2"/>
    <property type="match status" value="1"/>
</dbReference>
<feature type="region of interest" description="Disordered" evidence="13">
    <location>
        <begin position="30"/>
        <end position="403"/>
    </location>
</feature>
<dbReference type="Pfam" id="PF00009">
    <property type="entry name" value="GTP_EFTU"/>
    <property type="match status" value="1"/>
</dbReference>
<dbReference type="InterPro" id="IPR036925">
    <property type="entry name" value="TIF_IF2_dom3_sf"/>
</dbReference>
<dbReference type="InterPro" id="IPR000178">
    <property type="entry name" value="TF_IF2_bacterial-like"/>
</dbReference>
<feature type="compositionally biased region" description="Gly residues" evidence="13">
    <location>
        <begin position="246"/>
        <end position="255"/>
    </location>
</feature>
<comment type="caution">
    <text evidence="10">Lacks conserved residue(s) required for the propagation of feature annotation.</text>
</comment>
<dbReference type="CDD" id="cd03702">
    <property type="entry name" value="IF2_mtIF2_II"/>
    <property type="match status" value="1"/>
</dbReference>
<dbReference type="InterPro" id="IPR000795">
    <property type="entry name" value="T_Tr_GTP-bd_dom"/>
</dbReference>
<dbReference type="CDD" id="cd03692">
    <property type="entry name" value="mtIF2_IVc"/>
    <property type="match status" value="1"/>
</dbReference>
<dbReference type="Pfam" id="PF03144">
    <property type="entry name" value="GTP_EFTU_D2"/>
    <property type="match status" value="1"/>
</dbReference>
<evidence type="ECO:0000256" key="7">
    <source>
        <dbReference type="ARBA" id="ARBA00022917"/>
    </source>
</evidence>
<dbReference type="Gene3D" id="1.10.10.2480">
    <property type="match status" value="1"/>
</dbReference>
<feature type="compositionally biased region" description="Low complexity" evidence="13">
    <location>
        <begin position="165"/>
        <end position="178"/>
    </location>
</feature>
<feature type="compositionally biased region" description="Pro residues" evidence="13">
    <location>
        <begin position="210"/>
        <end position="219"/>
    </location>
</feature>
<dbReference type="HAMAP" id="MF_00100_B">
    <property type="entry name" value="IF_2_B"/>
    <property type="match status" value="1"/>
</dbReference>
<dbReference type="Gene3D" id="3.40.50.300">
    <property type="entry name" value="P-loop containing nucleotide triphosphate hydrolases"/>
    <property type="match status" value="1"/>
</dbReference>
<evidence type="ECO:0000256" key="9">
    <source>
        <dbReference type="ARBA" id="ARBA00025162"/>
    </source>
</evidence>
<feature type="compositionally biased region" description="Basic residues" evidence="13">
    <location>
        <begin position="388"/>
        <end position="397"/>
    </location>
</feature>
<name>A0ABS2SBZ9_9PSEU</name>
<keyword evidence="7 10" id="KW-0648">Protein biosynthesis</keyword>
<feature type="compositionally biased region" description="Gly residues" evidence="13">
    <location>
        <begin position="283"/>
        <end position="384"/>
    </location>
</feature>
<proteinExistence type="inferred from homology"/>
<feature type="binding site" evidence="10">
    <location>
        <begin position="569"/>
        <end position="573"/>
    </location>
    <ligand>
        <name>GTP</name>
        <dbReference type="ChEBI" id="CHEBI:37565"/>
    </ligand>
</feature>
<feature type="domain" description="Tr-type G" evidence="14">
    <location>
        <begin position="510"/>
        <end position="682"/>
    </location>
</feature>
<reference evidence="15 16" key="1">
    <citation type="submission" date="2021-01" db="EMBL/GenBank/DDBJ databases">
        <title>Sequencing the genomes of 1000 actinobacteria strains.</title>
        <authorList>
            <person name="Klenk H.-P."/>
        </authorList>
    </citation>
    <scope>NUCLEOTIDE SEQUENCE [LARGE SCALE GENOMIC DNA]</scope>
    <source>
        <strain evidence="15 16">DSM 44581</strain>
    </source>
</reference>